<gene>
    <name evidence="1" type="ORF">LCGC14_1295540</name>
</gene>
<dbReference type="EMBL" id="LAZR01007511">
    <property type="protein sequence ID" value="KKM84795.1"/>
    <property type="molecule type" value="Genomic_DNA"/>
</dbReference>
<accession>A0A0F9N7Q1</accession>
<comment type="caution">
    <text evidence="1">The sequence shown here is derived from an EMBL/GenBank/DDBJ whole genome shotgun (WGS) entry which is preliminary data.</text>
</comment>
<protein>
    <submittedName>
        <fullName evidence="1">Uncharacterized protein</fullName>
    </submittedName>
</protein>
<proteinExistence type="predicted"/>
<name>A0A0F9N7Q1_9ZZZZ</name>
<evidence type="ECO:0000313" key="1">
    <source>
        <dbReference type="EMBL" id="KKM84795.1"/>
    </source>
</evidence>
<organism evidence="1">
    <name type="scientific">marine sediment metagenome</name>
    <dbReference type="NCBI Taxonomy" id="412755"/>
    <lineage>
        <taxon>unclassified sequences</taxon>
        <taxon>metagenomes</taxon>
        <taxon>ecological metagenomes</taxon>
    </lineage>
</organism>
<sequence length="155" mass="15893">MGSSKGFTIVEQGHVVNILPPASAVTALTSDSFLMENWGHASIIIQTGAGSVCTITVFDSASAAASGASMIFNYAQETADAGDTLAVLAAATTAGVAMPTADNVYMVIEIDADELRDGFPWILIRADATTANYISAVAILSGGRYQKDITATAIA</sequence>
<dbReference type="AlphaFoldDB" id="A0A0F9N7Q1"/>
<reference evidence="1" key="1">
    <citation type="journal article" date="2015" name="Nature">
        <title>Complex archaea that bridge the gap between prokaryotes and eukaryotes.</title>
        <authorList>
            <person name="Spang A."/>
            <person name="Saw J.H."/>
            <person name="Jorgensen S.L."/>
            <person name="Zaremba-Niedzwiedzka K."/>
            <person name="Martijn J."/>
            <person name="Lind A.E."/>
            <person name="van Eijk R."/>
            <person name="Schleper C."/>
            <person name="Guy L."/>
            <person name="Ettema T.J."/>
        </authorList>
    </citation>
    <scope>NUCLEOTIDE SEQUENCE</scope>
</reference>